<dbReference type="EMBL" id="PCRF01000106">
    <property type="protein sequence ID" value="PIP16433.1"/>
    <property type="molecule type" value="Genomic_DNA"/>
</dbReference>
<feature type="non-terminal residue" evidence="7">
    <location>
        <position position="128"/>
    </location>
</feature>
<dbReference type="Gene3D" id="2.40.30.260">
    <property type="match status" value="1"/>
</dbReference>
<dbReference type="PROSITE" id="PS01280">
    <property type="entry name" value="GIDA_1"/>
    <property type="match status" value="1"/>
</dbReference>
<evidence type="ECO:0000256" key="1">
    <source>
        <dbReference type="ARBA" id="ARBA00001974"/>
    </source>
</evidence>
<dbReference type="GO" id="GO:0030488">
    <property type="term" value="P:tRNA methylation"/>
    <property type="evidence" value="ECO:0007669"/>
    <property type="project" value="TreeGrafter"/>
</dbReference>
<evidence type="ECO:0000256" key="5">
    <source>
        <dbReference type="ARBA" id="ARBA00031800"/>
    </source>
</evidence>
<evidence type="ECO:0000259" key="6">
    <source>
        <dbReference type="Pfam" id="PF01134"/>
    </source>
</evidence>
<accession>A0A2G9YCJ3</accession>
<evidence type="ECO:0000313" key="7">
    <source>
        <dbReference type="EMBL" id="PIP16433.1"/>
    </source>
</evidence>
<reference evidence="7 8" key="1">
    <citation type="submission" date="2017-09" db="EMBL/GenBank/DDBJ databases">
        <title>Depth-based differentiation of microbial function through sediment-hosted aquifers and enrichment of novel symbionts in the deep terrestrial subsurface.</title>
        <authorList>
            <person name="Probst A.J."/>
            <person name="Ladd B."/>
            <person name="Jarett J.K."/>
            <person name="Geller-Mcgrath D.E."/>
            <person name="Sieber C.M."/>
            <person name="Emerson J.B."/>
            <person name="Anantharaman K."/>
            <person name="Thomas B.C."/>
            <person name="Malmstrom R."/>
            <person name="Stieglmeier M."/>
            <person name="Klingl A."/>
            <person name="Woyke T."/>
            <person name="Ryan C.M."/>
            <person name="Banfield J.F."/>
        </authorList>
    </citation>
    <scope>NUCLEOTIDE SEQUENCE [LARGE SCALE GENOMIC DNA]</scope>
    <source>
        <strain evidence="7">CG23_combo_of_CG06-09_8_20_14_all_48_7</strain>
    </source>
</reference>
<proteinExistence type="inferred from homology"/>
<comment type="caution">
    <text evidence="7">The sequence shown here is derived from an EMBL/GenBank/DDBJ whole genome shotgun (WGS) entry which is preliminary data.</text>
</comment>
<protein>
    <recommendedName>
        <fullName evidence="3">tRNA uridine 5-carboxymethylaminomethyl modification enzyme MnmG</fullName>
    </recommendedName>
    <alternativeName>
        <fullName evidence="5">Glucose-inhibited division protein A</fullName>
    </alternativeName>
</protein>
<dbReference type="InterPro" id="IPR020595">
    <property type="entry name" value="MnmG-rel_CS"/>
</dbReference>
<dbReference type="Proteomes" id="UP000230392">
    <property type="component" value="Unassembled WGS sequence"/>
</dbReference>
<name>A0A2G9YCJ3_9BACT</name>
<comment type="cofactor">
    <cofactor evidence="1">
        <name>FAD</name>
        <dbReference type="ChEBI" id="CHEBI:57692"/>
    </cofactor>
</comment>
<dbReference type="PANTHER" id="PTHR11806">
    <property type="entry name" value="GLUCOSE INHIBITED DIVISION PROTEIN A"/>
    <property type="match status" value="1"/>
</dbReference>
<sequence length="128" mass="14710">RPERPLGFLFVLCKTGTPPRVSFRSLKLKDLVLQPGDEKPVPFSFRTRDFAPRQIPCYLTHTTPETIRIVNENIDRAPLYTGQIKGTGPRYCPSLEVKVKKFPDKTRHQIFLEPEGYVTDEVYVNGFS</sequence>
<comment type="similarity">
    <text evidence="2">Belongs to the MnmG family.</text>
</comment>
<dbReference type="AlphaFoldDB" id="A0A2G9YCJ3"/>
<dbReference type="Pfam" id="PF01134">
    <property type="entry name" value="GIDA"/>
    <property type="match status" value="1"/>
</dbReference>
<evidence type="ECO:0000256" key="3">
    <source>
        <dbReference type="ARBA" id="ARBA00020461"/>
    </source>
</evidence>
<dbReference type="InterPro" id="IPR040131">
    <property type="entry name" value="MnmG_N"/>
</dbReference>
<dbReference type="GO" id="GO:0005829">
    <property type="term" value="C:cytosol"/>
    <property type="evidence" value="ECO:0007669"/>
    <property type="project" value="TreeGrafter"/>
</dbReference>
<dbReference type="InterPro" id="IPR002218">
    <property type="entry name" value="MnmG-rel"/>
</dbReference>
<evidence type="ECO:0000256" key="2">
    <source>
        <dbReference type="ARBA" id="ARBA00007653"/>
    </source>
</evidence>
<comment type="subunit">
    <text evidence="4">Homodimer. Heterotetramer of two MnmE and two MnmG subunits.</text>
</comment>
<organism evidence="7 8">
    <name type="scientific">bacterium (Candidatus Ratteibacteria) CG23_combo_of_CG06-09_8_20_14_all_48_7</name>
    <dbReference type="NCBI Taxonomy" id="2014292"/>
    <lineage>
        <taxon>Bacteria</taxon>
        <taxon>Candidatus Ratteibacteria</taxon>
    </lineage>
</organism>
<feature type="non-terminal residue" evidence="7">
    <location>
        <position position="1"/>
    </location>
</feature>
<dbReference type="GO" id="GO:0002098">
    <property type="term" value="P:tRNA wobble uridine modification"/>
    <property type="evidence" value="ECO:0007669"/>
    <property type="project" value="TreeGrafter"/>
</dbReference>
<gene>
    <name evidence="7" type="ORF">COX46_02240</name>
</gene>
<feature type="domain" description="MnmG N-terminal" evidence="6">
    <location>
        <begin position="6"/>
        <end position="128"/>
    </location>
</feature>
<evidence type="ECO:0000256" key="4">
    <source>
        <dbReference type="ARBA" id="ARBA00025948"/>
    </source>
</evidence>
<evidence type="ECO:0000313" key="8">
    <source>
        <dbReference type="Proteomes" id="UP000230392"/>
    </source>
</evidence>
<dbReference type="GO" id="GO:0050660">
    <property type="term" value="F:flavin adenine dinucleotide binding"/>
    <property type="evidence" value="ECO:0007669"/>
    <property type="project" value="InterPro"/>
</dbReference>
<dbReference type="PANTHER" id="PTHR11806:SF0">
    <property type="entry name" value="PROTEIN MTO1 HOMOLOG, MITOCHONDRIAL"/>
    <property type="match status" value="1"/>
</dbReference>